<keyword evidence="3" id="KW-0804">Transcription</keyword>
<name>A0AA39DMW7_VITRO</name>
<sequence length="412" mass="45072">MCNSSNGGGGGGEEWDPCAKKQKHQHNKPRQRGLGVAKLEKILREQKDKEENKVAVAEFSSRLLSALPRQYQPPSSSFLCPVLPPVTAQPPMAMMSLSSSTTSAMHVPLTPTSAPFGPSPFTVPVLYGNAGMNSTSGVGVGGGSRVFGEPATAVPGCGCFPSSCESSLHGDPRIESNRINTAPLVLQREQYPYPSPTHPSNQRPYANYNFIRPEEQKMVGTKRPWPFSNDRPLGLYYPTPFSADIQKSYQSPSCGNGSAIMLDPGKTISREVNRSSHFGLTSEKGFPDCASSDGNFLTLGPPGSPSPPRQTSKLDFSEVNLLPFQVKFKYYLIPFPSNQFTVHMVLIRLFAYDVKGCMEGHYQRSTTGGSIHQKPLCRFSTEGHMDREETALSLNYVRDEAEEDSIDLDLKL</sequence>
<evidence type="ECO:0000313" key="6">
    <source>
        <dbReference type="Proteomes" id="UP001168098"/>
    </source>
</evidence>
<organism evidence="5 6">
    <name type="scientific">Vitis rotundifolia</name>
    <name type="common">Muscadine grape</name>
    <dbReference type="NCBI Taxonomy" id="103349"/>
    <lineage>
        <taxon>Eukaryota</taxon>
        <taxon>Viridiplantae</taxon>
        <taxon>Streptophyta</taxon>
        <taxon>Embryophyta</taxon>
        <taxon>Tracheophyta</taxon>
        <taxon>Spermatophyta</taxon>
        <taxon>Magnoliopsida</taxon>
        <taxon>eudicotyledons</taxon>
        <taxon>Gunneridae</taxon>
        <taxon>Pentapetalae</taxon>
        <taxon>rosids</taxon>
        <taxon>Vitales</taxon>
        <taxon>Vitaceae</taxon>
        <taxon>Viteae</taxon>
        <taxon>Vitis</taxon>
    </lineage>
</organism>
<evidence type="ECO:0000256" key="4">
    <source>
        <dbReference type="SAM" id="MobiDB-lite"/>
    </source>
</evidence>
<dbReference type="PANTHER" id="PTHR33388">
    <property type="entry name" value="OS01G0212500 PROTEIN"/>
    <property type="match status" value="1"/>
</dbReference>
<proteinExistence type="predicted"/>
<dbReference type="InterPro" id="IPR040356">
    <property type="entry name" value="SPEAR"/>
</dbReference>
<dbReference type="AlphaFoldDB" id="A0AA39DMW7"/>
<keyword evidence="6" id="KW-1185">Reference proteome</keyword>
<dbReference type="EMBL" id="JARBHA010000010">
    <property type="protein sequence ID" value="KAJ9690608.1"/>
    <property type="molecule type" value="Genomic_DNA"/>
</dbReference>
<accession>A0AA39DMW7</accession>
<protein>
    <submittedName>
        <fullName evidence="5">Uncharacterized protein</fullName>
    </submittedName>
</protein>
<reference evidence="5 6" key="1">
    <citation type="journal article" date="2023" name="BMC Biotechnol.">
        <title>Vitis rotundifolia cv Carlos genome sequencing.</title>
        <authorList>
            <person name="Huff M."/>
            <person name="Hulse-Kemp A."/>
            <person name="Scheffler B."/>
            <person name="Youngblood R."/>
            <person name="Simpson S."/>
            <person name="Babiker E."/>
            <person name="Staton M."/>
        </authorList>
    </citation>
    <scope>NUCLEOTIDE SEQUENCE [LARGE SCALE GENOMIC DNA]</scope>
    <source>
        <tissue evidence="5">Leaf</tissue>
    </source>
</reference>
<keyword evidence="2" id="KW-0805">Transcription regulation</keyword>
<comment type="caution">
    <text evidence="5">The sequence shown here is derived from an EMBL/GenBank/DDBJ whole genome shotgun (WGS) entry which is preliminary data.</text>
</comment>
<dbReference type="GO" id="GO:0003700">
    <property type="term" value="F:DNA-binding transcription factor activity"/>
    <property type="evidence" value="ECO:0007669"/>
    <property type="project" value="InterPro"/>
</dbReference>
<gene>
    <name evidence="5" type="ORF">PVL29_012987</name>
</gene>
<dbReference type="Proteomes" id="UP001168098">
    <property type="component" value="Unassembled WGS sequence"/>
</dbReference>
<evidence type="ECO:0000256" key="3">
    <source>
        <dbReference type="ARBA" id="ARBA00023163"/>
    </source>
</evidence>
<evidence type="ECO:0000256" key="2">
    <source>
        <dbReference type="ARBA" id="ARBA00023015"/>
    </source>
</evidence>
<feature type="compositionally biased region" description="Gly residues" evidence="4">
    <location>
        <begin position="1"/>
        <end position="12"/>
    </location>
</feature>
<dbReference type="PANTHER" id="PTHR33388:SF1">
    <property type="entry name" value="PROTEIN SPEAR2"/>
    <property type="match status" value="1"/>
</dbReference>
<feature type="region of interest" description="Disordered" evidence="4">
    <location>
        <begin position="1"/>
        <end position="35"/>
    </location>
</feature>
<feature type="compositionally biased region" description="Basic residues" evidence="4">
    <location>
        <begin position="20"/>
        <end position="31"/>
    </location>
</feature>
<evidence type="ECO:0000313" key="5">
    <source>
        <dbReference type="EMBL" id="KAJ9690608.1"/>
    </source>
</evidence>
<evidence type="ECO:0000256" key="1">
    <source>
        <dbReference type="ARBA" id="ARBA00022491"/>
    </source>
</evidence>
<keyword evidence="1" id="KW-0678">Repressor</keyword>